<dbReference type="Proteomes" id="UP000214747">
    <property type="component" value="Unassembled WGS sequence"/>
</dbReference>
<organism evidence="1 2">
    <name type="scientific">Herbaspirillum aquaticum</name>
    <dbReference type="NCBI Taxonomy" id="568783"/>
    <lineage>
        <taxon>Bacteria</taxon>
        <taxon>Pseudomonadati</taxon>
        <taxon>Pseudomonadota</taxon>
        <taxon>Betaproteobacteria</taxon>
        <taxon>Burkholderiales</taxon>
        <taxon>Oxalobacteraceae</taxon>
        <taxon>Herbaspirillum</taxon>
    </lineage>
</organism>
<gene>
    <name evidence="1" type="ORF">CEJ45_19260</name>
</gene>
<accession>A0A225SPX6</accession>
<sequence length="75" mass="8323">MPKRSKTVEPVVVVPPQFLTEPDGFLNVPVSRKTRDHIHHLKKSMRVSSQAEVIEKAVAIVRAIDLAAKGELPDN</sequence>
<reference evidence="1 2" key="1">
    <citation type="journal article" date="2010" name="Int. J. Syst. Evol. Microbiol.">
        <title>Reclassification of Herbaspirillum putei as a later heterotypic synonym of Herbaspirillum huttiense, with the description of H. huttiense subsp. huttiense subsp. nov. and H. huttiense subsp. putei subsp. nov., comb. nov., and description of Herbaspirillum aquaticum sp. nov.</title>
        <authorList>
            <person name="Dobritsa A.P."/>
            <person name="Reddy M.C."/>
            <person name="Samadpour M."/>
        </authorList>
    </citation>
    <scope>NUCLEOTIDE SEQUENCE [LARGE SCALE GENOMIC DNA]</scope>
    <source>
        <strain evidence="1 2">IEH 4430</strain>
    </source>
</reference>
<protein>
    <submittedName>
        <fullName evidence="1">Uncharacterized protein</fullName>
    </submittedName>
</protein>
<name>A0A225SPX6_9BURK</name>
<dbReference type="AlphaFoldDB" id="A0A225SPX6"/>
<dbReference type="RefSeq" id="WP_088756648.1">
    <property type="nucleotide sequence ID" value="NZ_JARJFG010000023.1"/>
</dbReference>
<evidence type="ECO:0000313" key="2">
    <source>
        <dbReference type="Proteomes" id="UP000214747"/>
    </source>
</evidence>
<dbReference type="EMBL" id="NJGV01000022">
    <property type="protein sequence ID" value="OWY32840.1"/>
    <property type="molecule type" value="Genomic_DNA"/>
</dbReference>
<proteinExistence type="predicted"/>
<keyword evidence="2" id="KW-1185">Reference proteome</keyword>
<comment type="caution">
    <text evidence="1">The sequence shown here is derived from an EMBL/GenBank/DDBJ whole genome shotgun (WGS) entry which is preliminary data.</text>
</comment>
<evidence type="ECO:0000313" key="1">
    <source>
        <dbReference type="EMBL" id="OWY32840.1"/>
    </source>
</evidence>